<keyword evidence="4" id="KW-0804">Transcription</keyword>
<evidence type="ECO:0000313" key="8">
    <source>
        <dbReference type="Proteomes" id="UP001418222"/>
    </source>
</evidence>
<accession>A0AAP0BSQ7</accession>
<dbReference type="SUPFAM" id="SSF55455">
    <property type="entry name" value="SRF-like"/>
    <property type="match status" value="1"/>
</dbReference>
<comment type="caution">
    <text evidence="7">The sequence shown here is derived from an EMBL/GenBank/DDBJ whole genome shotgun (WGS) entry which is preliminary data.</text>
</comment>
<proteinExistence type="predicted"/>
<dbReference type="GO" id="GO:0046983">
    <property type="term" value="F:protein dimerization activity"/>
    <property type="evidence" value="ECO:0007669"/>
    <property type="project" value="InterPro"/>
</dbReference>
<dbReference type="SMART" id="SM00432">
    <property type="entry name" value="MADS"/>
    <property type="match status" value="1"/>
</dbReference>
<name>A0AAP0BSQ7_9ASPA</name>
<keyword evidence="2" id="KW-0805">Transcription regulation</keyword>
<keyword evidence="3" id="KW-0238">DNA-binding</keyword>
<keyword evidence="8" id="KW-1185">Reference proteome</keyword>
<dbReference type="Proteomes" id="UP001418222">
    <property type="component" value="Unassembled WGS sequence"/>
</dbReference>
<evidence type="ECO:0000256" key="2">
    <source>
        <dbReference type="ARBA" id="ARBA00023015"/>
    </source>
</evidence>
<comment type="subcellular location">
    <subcellularLocation>
        <location evidence="1">Nucleus</location>
    </subcellularLocation>
</comment>
<dbReference type="GO" id="GO:0000987">
    <property type="term" value="F:cis-regulatory region sequence-specific DNA binding"/>
    <property type="evidence" value="ECO:0007669"/>
    <property type="project" value="InterPro"/>
</dbReference>
<keyword evidence="5" id="KW-0539">Nucleus</keyword>
<dbReference type="CDD" id="cd00266">
    <property type="entry name" value="MADS_SRF_like"/>
    <property type="match status" value="1"/>
</dbReference>
<dbReference type="GO" id="GO:0000981">
    <property type="term" value="F:DNA-binding transcription factor activity, RNA polymerase II-specific"/>
    <property type="evidence" value="ECO:0007669"/>
    <property type="project" value="InterPro"/>
</dbReference>
<dbReference type="EMBL" id="JBBWWQ010000005">
    <property type="protein sequence ID" value="KAK8947171.1"/>
    <property type="molecule type" value="Genomic_DNA"/>
</dbReference>
<evidence type="ECO:0000256" key="5">
    <source>
        <dbReference type="ARBA" id="ARBA00023242"/>
    </source>
</evidence>
<evidence type="ECO:0000259" key="6">
    <source>
        <dbReference type="PROSITE" id="PS50066"/>
    </source>
</evidence>
<gene>
    <name evidence="7" type="primary">MADS20</name>
    <name evidence="7" type="ORF">KSP39_PZI007038</name>
</gene>
<dbReference type="InterPro" id="IPR033897">
    <property type="entry name" value="SRF-like_MADS-box"/>
</dbReference>
<evidence type="ECO:0000313" key="7">
    <source>
        <dbReference type="EMBL" id="KAK8947171.1"/>
    </source>
</evidence>
<dbReference type="Gene3D" id="3.40.1810.10">
    <property type="entry name" value="Transcription factor, MADS-box"/>
    <property type="match status" value="1"/>
</dbReference>
<dbReference type="InterPro" id="IPR002100">
    <property type="entry name" value="TF_MADSbox"/>
</dbReference>
<dbReference type="GO" id="GO:0005634">
    <property type="term" value="C:nucleus"/>
    <property type="evidence" value="ECO:0007669"/>
    <property type="project" value="UniProtKB-SubCell"/>
</dbReference>
<dbReference type="Pfam" id="PF00319">
    <property type="entry name" value="SRF-TF"/>
    <property type="match status" value="1"/>
</dbReference>
<evidence type="ECO:0000256" key="1">
    <source>
        <dbReference type="ARBA" id="ARBA00004123"/>
    </source>
</evidence>
<dbReference type="GO" id="GO:0045944">
    <property type="term" value="P:positive regulation of transcription by RNA polymerase II"/>
    <property type="evidence" value="ECO:0007669"/>
    <property type="project" value="InterPro"/>
</dbReference>
<evidence type="ECO:0000256" key="3">
    <source>
        <dbReference type="ARBA" id="ARBA00023125"/>
    </source>
</evidence>
<evidence type="ECO:0000256" key="4">
    <source>
        <dbReference type="ARBA" id="ARBA00023163"/>
    </source>
</evidence>
<reference evidence="7 8" key="1">
    <citation type="journal article" date="2022" name="Nat. Plants">
        <title>Genomes of leafy and leafless Platanthera orchids illuminate the evolution of mycoheterotrophy.</title>
        <authorList>
            <person name="Li M.H."/>
            <person name="Liu K.W."/>
            <person name="Li Z."/>
            <person name="Lu H.C."/>
            <person name="Ye Q.L."/>
            <person name="Zhang D."/>
            <person name="Wang J.Y."/>
            <person name="Li Y.F."/>
            <person name="Zhong Z.M."/>
            <person name="Liu X."/>
            <person name="Yu X."/>
            <person name="Liu D.K."/>
            <person name="Tu X.D."/>
            <person name="Liu B."/>
            <person name="Hao Y."/>
            <person name="Liao X.Y."/>
            <person name="Jiang Y.T."/>
            <person name="Sun W.H."/>
            <person name="Chen J."/>
            <person name="Chen Y.Q."/>
            <person name="Ai Y."/>
            <person name="Zhai J.W."/>
            <person name="Wu S.S."/>
            <person name="Zhou Z."/>
            <person name="Hsiao Y.Y."/>
            <person name="Wu W.L."/>
            <person name="Chen Y.Y."/>
            <person name="Lin Y.F."/>
            <person name="Hsu J.L."/>
            <person name="Li C.Y."/>
            <person name="Wang Z.W."/>
            <person name="Zhao X."/>
            <person name="Zhong W.Y."/>
            <person name="Ma X.K."/>
            <person name="Ma L."/>
            <person name="Huang J."/>
            <person name="Chen G.Z."/>
            <person name="Huang M.Z."/>
            <person name="Huang L."/>
            <person name="Peng D.H."/>
            <person name="Luo Y.B."/>
            <person name="Zou S.Q."/>
            <person name="Chen S.P."/>
            <person name="Lan S."/>
            <person name="Tsai W.C."/>
            <person name="Van de Peer Y."/>
            <person name="Liu Z.J."/>
        </authorList>
    </citation>
    <scope>NUCLEOTIDE SEQUENCE [LARGE SCALE GENOMIC DNA]</scope>
    <source>
        <strain evidence="7">Lor287</strain>
    </source>
</reference>
<feature type="domain" description="MADS-box" evidence="6">
    <location>
        <begin position="1"/>
        <end position="49"/>
    </location>
</feature>
<dbReference type="AlphaFoldDB" id="A0AAP0BSQ7"/>
<dbReference type="InterPro" id="IPR036879">
    <property type="entry name" value="TF_MADSbox_sf"/>
</dbReference>
<dbReference type="PROSITE" id="PS50066">
    <property type="entry name" value="MADS_BOX_2"/>
    <property type="match status" value="1"/>
</dbReference>
<protein>
    <submittedName>
        <fullName evidence="7">MADS-box transcription factor 20</fullName>
    </submittedName>
</protein>
<organism evidence="7 8">
    <name type="scientific">Platanthera zijinensis</name>
    <dbReference type="NCBI Taxonomy" id="2320716"/>
    <lineage>
        <taxon>Eukaryota</taxon>
        <taxon>Viridiplantae</taxon>
        <taxon>Streptophyta</taxon>
        <taxon>Embryophyta</taxon>
        <taxon>Tracheophyta</taxon>
        <taxon>Spermatophyta</taxon>
        <taxon>Magnoliopsida</taxon>
        <taxon>Liliopsida</taxon>
        <taxon>Asparagales</taxon>
        <taxon>Orchidaceae</taxon>
        <taxon>Orchidoideae</taxon>
        <taxon>Orchideae</taxon>
        <taxon>Orchidinae</taxon>
        <taxon>Platanthera</taxon>
    </lineage>
</organism>
<sequence length="418" mass="45411">MPRKKLALAYITNGGARTAALKKRLPGLLKKAQELAVLCDVPGCAVLYAPGESAPVVWPSPEVAMSLLRKIKNNSTEEGSFLQIKANNVMNQEKLRLKRLEKARAGYSRVIAQNARLSGELVLRGIVSGRRPLSNHDSHELHSVSGAIARRAQAVETCIRRKMLDFSGHEQGALHTSPPALPLTPSVQETVGFNGVGEYSGPEIYSVGRPDYFDPAEWDAFNISPDQMEWNPLFSPPTVDAAADINNVVFNHATAEIHHQPALQQHPYQWCWTGSDGGGDAAPAAYDFTDIRGDGTSAEMLNTSSESDIEEALQQQHQWCWTGSEGSGDLTDIGGGDGTSADMLNASSESEIEEALQQQHQWCWTGSEDGGDLTVIGGGDGTSGDMFTSSESEQELETCYNNNDFTWNSSLPPFKQNY</sequence>